<dbReference type="Gramene" id="KCW48892">
    <property type="protein sequence ID" value="KCW48892"/>
    <property type="gene ID" value="EUGRSUZ_K02514"/>
</dbReference>
<name>A0A059A449_EUCGR</name>
<protein>
    <submittedName>
        <fullName evidence="1">Uncharacterized protein</fullName>
    </submittedName>
</protein>
<dbReference type="AlphaFoldDB" id="A0A059A449"/>
<organism evidence="1">
    <name type="scientific">Eucalyptus grandis</name>
    <name type="common">Flooded gum</name>
    <dbReference type="NCBI Taxonomy" id="71139"/>
    <lineage>
        <taxon>Eukaryota</taxon>
        <taxon>Viridiplantae</taxon>
        <taxon>Streptophyta</taxon>
        <taxon>Embryophyta</taxon>
        <taxon>Tracheophyta</taxon>
        <taxon>Spermatophyta</taxon>
        <taxon>Magnoliopsida</taxon>
        <taxon>eudicotyledons</taxon>
        <taxon>Gunneridae</taxon>
        <taxon>Pentapetalae</taxon>
        <taxon>rosids</taxon>
        <taxon>malvids</taxon>
        <taxon>Myrtales</taxon>
        <taxon>Myrtaceae</taxon>
        <taxon>Myrtoideae</taxon>
        <taxon>Eucalypteae</taxon>
        <taxon>Eucalyptus</taxon>
    </lineage>
</organism>
<evidence type="ECO:0000313" key="1">
    <source>
        <dbReference type="EMBL" id="KCW48892.1"/>
    </source>
</evidence>
<dbReference type="EMBL" id="KK198763">
    <property type="protein sequence ID" value="KCW48892.1"/>
    <property type="molecule type" value="Genomic_DNA"/>
</dbReference>
<reference evidence="1" key="1">
    <citation type="submission" date="2013-07" db="EMBL/GenBank/DDBJ databases">
        <title>The genome of Eucalyptus grandis.</title>
        <authorList>
            <person name="Schmutz J."/>
            <person name="Hayes R."/>
            <person name="Myburg A."/>
            <person name="Tuskan G."/>
            <person name="Grattapaglia D."/>
            <person name="Rokhsar D.S."/>
        </authorList>
    </citation>
    <scope>NUCLEOTIDE SEQUENCE</scope>
    <source>
        <tissue evidence="1">Leaf extractions</tissue>
    </source>
</reference>
<sequence>MTRFKGTLALGFVVLSSSFPGGQNIPPGNEKNRSCGGNKDNMRLATNLSMACALMSAFLINKCRLSLIIGRPLS</sequence>
<proteinExistence type="predicted"/>
<accession>A0A059A449</accession>
<dbReference type="InParanoid" id="A0A059A449"/>
<gene>
    <name evidence="1" type="ORF">EUGRSUZ_K02514</name>
</gene>